<keyword evidence="2" id="KW-1185">Reference proteome</keyword>
<reference evidence="2" key="1">
    <citation type="submission" date="2011-08" db="EMBL/GenBank/DDBJ databases">
        <authorList>
            <person name="Rombauts S."/>
        </authorList>
    </citation>
    <scope>NUCLEOTIDE SEQUENCE</scope>
    <source>
        <strain evidence="2">London</strain>
    </source>
</reference>
<dbReference type="Proteomes" id="UP000015104">
    <property type="component" value="Unassembled WGS sequence"/>
</dbReference>
<evidence type="ECO:0000313" key="1">
    <source>
        <dbReference type="EnsemblMetazoa" id="tetur199g00010.1"/>
    </source>
</evidence>
<dbReference type="HOGENOM" id="CLU_974267_0_0_1"/>
<dbReference type="EnsemblMetazoa" id="tetur199g00010.1">
    <property type="protein sequence ID" value="tetur199g00010.1"/>
    <property type="gene ID" value="tetur199g00010"/>
</dbReference>
<reference evidence="1" key="2">
    <citation type="submission" date="2015-06" db="UniProtKB">
        <authorList>
            <consortium name="EnsemblMetazoa"/>
        </authorList>
    </citation>
    <scope>IDENTIFICATION</scope>
</reference>
<proteinExistence type="predicted"/>
<name>T1KRM1_TETUR</name>
<sequence>MDIERTLIRGPNGFEHYFCGHCRRLAVDPRAHSGGYEQFFCQEIFCLSCTTALQNLDINPNFHVDHQGRRRPRCPTAGCFKDFVPPYFRFMSSSEVREYRSIIIECAGCHHEFDPFDYCSHRITCVALRDVHNWVPNEIIHNPPPRIPNLAARRRAILEQYESRWRVLSVGTNSEVIGASMNGTENIVRVFMPSGNEWSTRQLSVMDNREAFLARVGETFRVEADGDILALSHRALSAYPDVRSFLRGLPVGTPLVFCNRRQSLASASSFGSWLFLGPVPVNNFDLPRAAAAAPDVIIP</sequence>
<dbReference type="AlphaFoldDB" id="T1KRM1"/>
<evidence type="ECO:0000313" key="2">
    <source>
        <dbReference type="Proteomes" id="UP000015104"/>
    </source>
</evidence>
<protein>
    <submittedName>
        <fullName evidence="1">Uncharacterized protein</fullName>
    </submittedName>
</protein>
<dbReference type="EMBL" id="CAEY01000411">
    <property type="status" value="NOT_ANNOTATED_CDS"/>
    <property type="molecule type" value="Genomic_DNA"/>
</dbReference>
<accession>T1KRM1</accession>
<organism evidence="1 2">
    <name type="scientific">Tetranychus urticae</name>
    <name type="common">Two-spotted spider mite</name>
    <dbReference type="NCBI Taxonomy" id="32264"/>
    <lineage>
        <taxon>Eukaryota</taxon>
        <taxon>Metazoa</taxon>
        <taxon>Ecdysozoa</taxon>
        <taxon>Arthropoda</taxon>
        <taxon>Chelicerata</taxon>
        <taxon>Arachnida</taxon>
        <taxon>Acari</taxon>
        <taxon>Acariformes</taxon>
        <taxon>Trombidiformes</taxon>
        <taxon>Prostigmata</taxon>
        <taxon>Eleutherengona</taxon>
        <taxon>Raphignathae</taxon>
        <taxon>Tetranychoidea</taxon>
        <taxon>Tetranychidae</taxon>
        <taxon>Tetranychus</taxon>
    </lineage>
</organism>